<evidence type="ECO:0000313" key="2">
    <source>
        <dbReference type="Proteomes" id="UP000483004"/>
    </source>
</evidence>
<sequence>MTRPRTGLDWHDRKHWGGRRLPCVLCGRGAFCRDDDGNPCHKTCAELALADPAHHSAPGHQGAPFVQDIAA</sequence>
<dbReference type="OrthoDB" id="3405904at2"/>
<reference evidence="1 2" key="1">
    <citation type="submission" date="2019-09" db="EMBL/GenBank/DDBJ databases">
        <title>Actinomadura physcomitrii sp. nov., a novel actinomycete isolated from moss [Physcomitrium sphaericum (Ludw) Fuernr].</title>
        <authorList>
            <person name="Liu C."/>
            <person name="Zhuang X."/>
        </authorList>
    </citation>
    <scope>NUCLEOTIDE SEQUENCE [LARGE SCALE GENOMIC DNA]</scope>
    <source>
        <strain evidence="1 2">CYP1-1B</strain>
    </source>
</reference>
<protein>
    <submittedName>
        <fullName evidence="1">Uncharacterized protein</fullName>
    </submittedName>
</protein>
<dbReference type="RefSeq" id="WP_151545651.1">
    <property type="nucleotide sequence ID" value="NZ_WBMR01000210.1"/>
</dbReference>
<organism evidence="1 2">
    <name type="scientific">Actinomadura montaniterrae</name>
    <dbReference type="NCBI Taxonomy" id="1803903"/>
    <lineage>
        <taxon>Bacteria</taxon>
        <taxon>Bacillati</taxon>
        <taxon>Actinomycetota</taxon>
        <taxon>Actinomycetes</taxon>
        <taxon>Streptosporangiales</taxon>
        <taxon>Thermomonosporaceae</taxon>
        <taxon>Actinomadura</taxon>
    </lineage>
</organism>
<dbReference type="Proteomes" id="UP000483004">
    <property type="component" value="Unassembled WGS sequence"/>
</dbReference>
<dbReference type="AlphaFoldDB" id="A0A6L3VFK1"/>
<name>A0A6L3VFK1_9ACTN</name>
<evidence type="ECO:0000313" key="1">
    <source>
        <dbReference type="EMBL" id="KAB2365210.1"/>
    </source>
</evidence>
<dbReference type="EMBL" id="WBMR01000210">
    <property type="protein sequence ID" value="KAB2365210.1"/>
    <property type="molecule type" value="Genomic_DNA"/>
</dbReference>
<accession>A0A6L3VFK1</accession>
<comment type="caution">
    <text evidence="1">The sequence shown here is derived from an EMBL/GenBank/DDBJ whole genome shotgun (WGS) entry which is preliminary data.</text>
</comment>
<keyword evidence="2" id="KW-1185">Reference proteome</keyword>
<gene>
    <name evidence="1" type="ORF">F9B16_40935</name>
</gene>
<proteinExistence type="predicted"/>